<dbReference type="GO" id="GO:0006310">
    <property type="term" value="P:DNA recombination"/>
    <property type="evidence" value="ECO:0007669"/>
    <property type="project" value="InterPro"/>
</dbReference>
<evidence type="ECO:0000256" key="9">
    <source>
        <dbReference type="PIRNR" id="PIRNR003128"/>
    </source>
</evidence>
<dbReference type="GO" id="GO:0006281">
    <property type="term" value="P:DNA repair"/>
    <property type="evidence" value="ECO:0007669"/>
    <property type="project" value="UniProtKB-KW"/>
</dbReference>
<comment type="function">
    <text evidence="1 9">May be involved in recombinational repair of damaged DNA.</text>
</comment>
<dbReference type="NCBIfam" id="TIGR00634">
    <property type="entry name" value="recN"/>
    <property type="match status" value="1"/>
</dbReference>
<keyword evidence="7 9" id="KW-0234">DNA repair</keyword>
<feature type="coiled-coil region" evidence="10">
    <location>
        <begin position="328"/>
        <end position="362"/>
    </location>
</feature>
<evidence type="ECO:0000256" key="4">
    <source>
        <dbReference type="ARBA" id="ARBA00022741"/>
    </source>
</evidence>
<evidence type="ECO:0000256" key="2">
    <source>
        <dbReference type="ARBA" id="ARBA00009441"/>
    </source>
</evidence>
<dbReference type="PIRSF" id="PIRSF003128">
    <property type="entry name" value="RecN"/>
    <property type="match status" value="1"/>
</dbReference>
<dbReference type="InterPro" id="IPR004604">
    <property type="entry name" value="DNA_recomb/repair_RecN"/>
</dbReference>
<evidence type="ECO:0000256" key="5">
    <source>
        <dbReference type="ARBA" id="ARBA00022763"/>
    </source>
</evidence>
<evidence type="ECO:0000259" key="11">
    <source>
        <dbReference type="Pfam" id="PF02463"/>
    </source>
</evidence>
<dbReference type="GO" id="GO:0043590">
    <property type="term" value="C:bacterial nucleoid"/>
    <property type="evidence" value="ECO:0007669"/>
    <property type="project" value="TreeGrafter"/>
</dbReference>
<dbReference type="InterPro" id="IPR003395">
    <property type="entry name" value="RecF/RecN/SMC_N"/>
</dbReference>
<dbReference type="RefSeq" id="WP_089358302.1">
    <property type="nucleotide sequence ID" value="NZ_FZPD01000007.1"/>
</dbReference>
<dbReference type="OrthoDB" id="9806954at2"/>
<dbReference type="GO" id="GO:0009432">
    <property type="term" value="P:SOS response"/>
    <property type="evidence" value="ECO:0007669"/>
    <property type="project" value="TreeGrafter"/>
</dbReference>
<organism evidence="12 13">
    <name type="scientific">Ekhidna lutea</name>
    <dbReference type="NCBI Taxonomy" id="447679"/>
    <lineage>
        <taxon>Bacteria</taxon>
        <taxon>Pseudomonadati</taxon>
        <taxon>Bacteroidota</taxon>
        <taxon>Cytophagia</taxon>
        <taxon>Cytophagales</taxon>
        <taxon>Reichenbachiellaceae</taxon>
        <taxon>Ekhidna</taxon>
    </lineage>
</organism>
<reference evidence="12 13" key="1">
    <citation type="submission" date="2017-06" db="EMBL/GenBank/DDBJ databases">
        <authorList>
            <person name="Kim H.J."/>
            <person name="Triplett B.A."/>
        </authorList>
    </citation>
    <scope>NUCLEOTIDE SEQUENCE [LARGE SCALE GENOMIC DNA]</scope>
    <source>
        <strain evidence="12 13">DSM 19307</strain>
    </source>
</reference>
<feature type="coiled-coil region" evidence="10">
    <location>
        <begin position="165"/>
        <end position="214"/>
    </location>
</feature>
<evidence type="ECO:0000256" key="10">
    <source>
        <dbReference type="SAM" id="Coils"/>
    </source>
</evidence>
<dbReference type="AlphaFoldDB" id="A0A239M785"/>
<dbReference type="PANTHER" id="PTHR11059">
    <property type="entry name" value="DNA REPAIR PROTEIN RECN"/>
    <property type="match status" value="1"/>
</dbReference>
<protein>
    <recommendedName>
        <fullName evidence="3 9">DNA repair protein RecN</fullName>
    </recommendedName>
    <alternativeName>
        <fullName evidence="8 9">Recombination protein N</fullName>
    </alternativeName>
</protein>
<dbReference type="Proteomes" id="UP000198393">
    <property type="component" value="Unassembled WGS sequence"/>
</dbReference>
<accession>A0A239M785</accession>
<keyword evidence="4" id="KW-0547">Nucleotide-binding</keyword>
<keyword evidence="6" id="KW-0067">ATP-binding</keyword>
<evidence type="ECO:0000256" key="1">
    <source>
        <dbReference type="ARBA" id="ARBA00003618"/>
    </source>
</evidence>
<name>A0A239M785_EKHLU</name>
<evidence type="ECO:0000256" key="8">
    <source>
        <dbReference type="ARBA" id="ARBA00033408"/>
    </source>
</evidence>
<sequence>MIKSLQIKNYALIRELEMSPSSRLNIITGETGAGKSIMLGAVGLLLGKRADTKVLLDENQKCIVEGVFDISSYALQSIFKTEDLDYESECVIRREINPSGKSRAFVNDTPTNLSTLKAIGEKLMDVHSQHESLQLGSNLYQLNALDAFAAHPELISNFKQAYKSYSAAKKDLDKLQALAAQSAEDADYKQFLLNELLEANLDDLNQEALESELEVLENAEDIKLKLSQTIHMLDESEVAIIQQLTESKSLIHSIASFSKELENISERIDSASIELSDISNEMQRIQDKVEHDPEKIQELKDRLDLLFRLQKKHTVLTVSELIQIRDDLDLSLSKVANLDSEIAKARKELDEAERGMKEKGAKLSESRKLSALNFSDEIEKIIHQIGIENGTVEIQVNPGEPSSNGLDTIDMLFSANKGIKPQELKEVASGGEFSRLIFAVKYLIADKTAMPTIIFDEIDTGVSGEVALQMIRMMKHMSQNHQVISISHLPQFAAGGDAHYFVYKDHSSDRSVSRIKRLADEDRIAEIAKMIGGENPGASALASAKELLQMSPERSN</sequence>
<gene>
    <name evidence="12" type="ORF">SAMN05421640_3628</name>
</gene>
<dbReference type="InterPro" id="IPR027417">
    <property type="entry name" value="P-loop_NTPase"/>
</dbReference>
<dbReference type="Pfam" id="PF02463">
    <property type="entry name" value="SMC_N"/>
    <property type="match status" value="1"/>
</dbReference>
<evidence type="ECO:0000313" key="12">
    <source>
        <dbReference type="EMBL" id="SNT37709.1"/>
    </source>
</evidence>
<dbReference type="Gene3D" id="3.40.50.300">
    <property type="entry name" value="P-loop containing nucleotide triphosphate hydrolases"/>
    <property type="match status" value="2"/>
</dbReference>
<feature type="domain" description="RecF/RecN/SMC N-terminal" evidence="11">
    <location>
        <begin position="2"/>
        <end position="505"/>
    </location>
</feature>
<comment type="similarity">
    <text evidence="2 9">Belongs to the RecN family.</text>
</comment>
<dbReference type="SUPFAM" id="SSF52540">
    <property type="entry name" value="P-loop containing nucleoside triphosphate hydrolases"/>
    <property type="match status" value="1"/>
</dbReference>
<keyword evidence="10" id="KW-0175">Coiled coil</keyword>
<feature type="coiled-coil region" evidence="10">
    <location>
        <begin position="254"/>
        <end position="288"/>
    </location>
</feature>
<dbReference type="PANTHER" id="PTHR11059:SF0">
    <property type="entry name" value="DNA REPAIR PROTEIN RECN"/>
    <property type="match status" value="1"/>
</dbReference>
<dbReference type="CDD" id="cd03241">
    <property type="entry name" value="ABC_RecN"/>
    <property type="match status" value="2"/>
</dbReference>
<evidence type="ECO:0000313" key="13">
    <source>
        <dbReference type="Proteomes" id="UP000198393"/>
    </source>
</evidence>
<dbReference type="GO" id="GO:0005524">
    <property type="term" value="F:ATP binding"/>
    <property type="evidence" value="ECO:0007669"/>
    <property type="project" value="UniProtKB-KW"/>
</dbReference>
<evidence type="ECO:0000256" key="6">
    <source>
        <dbReference type="ARBA" id="ARBA00022840"/>
    </source>
</evidence>
<evidence type="ECO:0000256" key="3">
    <source>
        <dbReference type="ARBA" id="ARBA00021315"/>
    </source>
</evidence>
<keyword evidence="5 9" id="KW-0227">DNA damage</keyword>
<evidence type="ECO:0000256" key="7">
    <source>
        <dbReference type="ARBA" id="ARBA00023204"/>
    </source>
</evidence>
<keyword evidence="13" id="KW-1185">Reference proteome</keyword>
<dbReference type="EMBL" id="FZPD01000007">
    <property type="protein sequence ID" value="SNT37709.1"/>
    <property type="molecule type" value="Genomic_DNA"/>
</dbReference>
<proteinExistence type="inferred from homology"/>